<keyword evidence="3" id="KW-0804">Transcription</keyword>
<dbReference type="PANTHER" id="PTHR44688">
    <property type="entry name" value="DNA-BINDING TRANSCRIPTIONAL ACTIVATOR DEVR_DOSR"/>
    <property type="match status" value="1"/>
</dbReference>
<reference evidence="5 6" key="1">
    <citation type="journal article" date="2015" name="BMC Genomics">
        <title>Genome mining reveals unlocked bioactive potential of marine Gram-negative bacteria.</title>
        <authorList>
            <person name="Machado H."/>
            <person name="Sonnenschein E.C."/>
            <person name="Melchiorsen J."/>
            <person name="Gram L."/>
        </authorList>
    </citation>
    <scope>NUCLEOTIDE SEQUENCE [LARGE SCALE GENOMIC DNA]</scope>
    <source>
        <strain evidence="5 6">S2471</strain>
    </source>
</reference>
<organism evidence="5 6">
    <name type="scientific">Pseudoalteromonas rubra</name>
    <dbReference type="NCBI Taxonomy" id="43658"/>
    <lineage>
        <taxon>Bacteria</taxon>
        <taxon>Pseudomonadati</taxon>
        <taxon>Pseudomonadota</taxon>
        <taxon>Gammaproteobacteria</taxon>
        <taxon>Alteromonadales</taxon>
        <taxon>Pseudoalteromonadaceae</taxon>
        <taxon>Pseudoalteromonas</taxon>
    </lineage>
</organism>
<dbReference type="PATRIC" id="fig|43658.5.peg.2383"/>
<gene>
    <name evidence="5" type="ORF">TW77_11280</name>
</gene>
<protein>
    <submittedName>
        <fullName evidence="5">Carnitine--CoA ligase</fullName>
    </submittedName>
</protein>
<feature type="domain" description="HTH luxR-type" evidence="4">
    <location>
        <begin position="160"/>
        <end position="225"/>
    </location>
</feature>
<dbReference type="Proteomes" id="UP000033452">
    <property type="component" value="Unassembled WGS sequence"/>
</dbReference>
<dbReference type="EMBL" id="JXYA01000023">
    <property type="protein sequence ID" value="KJZ08956.1"/>
    <property type="molecule type" value="Genomic_DNA"/>
</dbReference>
<dbReference type="SUPFAM" id="SSF46894">
    <property type="entry name" value="C-terminal effector domain of the bipartite response regulators"/>
    <property type="match status" value="1"/>
</dbReference>
<dbReference type="GO" id="GO:0003677">
    <property type="term" value="F:DNA binding"/>
    <property type="evidence" value="ECO:0007669"/>
    <property type="project" value="UniProtKB-KW"/>
</dbReference>
<evidence type="ECO:0000256" key="1">
    <source>
        <dbReference type="ARBA" id="ARBA00023015"/>
    </source>
</evidence>
<keyword evidence="6" id="KW-1185">Reference proteome</keyword>
<dbReference type="PRINTS" id="PR00038">
    <property type="entry name" value="HTHLUXR"/>
</dbReference>
<dbReference type="GO" id="GO:0016874">
    <property type="term" value="F:ligase activity"/>
    <property type="evidence" value="ECO:0007669"/>
    <property type="project" value="UniProtKB-KW"/>
</dbReference>
<dbReference type="SMART" id="SM00421">
    <property type="entry name" value="HTH_LUXR"/>
    <property type="match status" value="1"/>
</dbReference>
<dbReference type="Gene3D" id="3.40.50.2300">
    <property type="match status" value="1"/>
</dbReference>
<dbReference type="InterPro" id="IPR016032">
    <property type="entry name" value="Sig_transdc_resp-reg_C-effctor"/>
</dbReference>
<evidence type="ECO:0000256" key="3">
    <source>
        <dbReference type="ARBA" id="ARBA00023163"/>
    </source>
</evidence>
<accession>A0A0F4QMT0</accession>
<dbReference type="AlphaFoldDB" id="A0A0F4QMT0"/>
<evidence type="ECO:0000313" key="5">
    <source>
        <dbReference type="EMBL" id="KJZ08956.1"/>
    </source>
</evidence>
<dbReference type="Gene3D" id="1.10.10.10">
    <property type="entry name" value="Winged helix-like DNA-binding domain superfamily/Winged helix DNA-binding domain"/>
    <property type="match status" value="1"/>
</dbReference>
<dbReference type="Pfam" id="PF00196">
    <property type="entry name" value="GerE"/>
    <property type="match status" value="1"/>
</dbReference>
<keyword evidence="2" id="KW-0238">DNA-binding</keyword>
<dbReference type="PROSITE" id="PS00622">
    <property type="entry name" value="HTH_LUXR_1"/>
    <property type="match status" value="1"/>
</dbReference>
<evidence type="ECO:0000313" key="6">
    <source>
        <dbReference type="Proteomes" id="UP000033452"/>
    </source>
</evidence>
<dbReference type="PROSITE" id="PS50043">
    <property type="entry name" value="HTH_LUXR_2"/>
    <property type="match status" value="1"/>
</dbReference>
<dbReference type="InterPro" id="IPR000792">
    <property type="entry name" value="Tscrpt_reg_LuxR_C"/>
</dbReference>
<keyword evidence="1" id="KW-0805">Transcription regulation</keyword>
<dbReference type="GO" id="GO:0006355">
    <property type="term" value="P:regulation of DNA-templated transcription"/>
    <property type="evidence" value="ECO:0007669"/>
    <property type="project" value="InterPro"/>
</dbReference>
<name>A0A0F4QMT0_9GAMM</name>
<proteinExistence type="predicted"/>
<evidence type="ECO:0000256" key="2">
    <source>
        <dbReference type="ARBA" id="ARBA00023125"/>
    </source>
</evidence>
<dbReference type="RefSeq" id="WP_046005081.1">
    <property type="nucleotide sequence ID" value="NZ_JXYA01000023.1"/>
</dbReference>
<keyword evidence="5" id="KW-0436">Ligase</keyword>
<dbReference type="PANTHER" id="PTHR44688:SF16">
    <property type="entry name" value="DNA-BINDING TRANSCRIPTIONAL ACTIVATOR DEVR_DOSR"/>
    <property type="match status" value="1"/>
</dbReference>
<dbReference type="OrthoDB" id="561214at2"/>
<evidence type="ECO:0000259" key="4">
    <source>
        <dbReference type="PROSITE" id="PS50043"/>
    </source>
</evidence>
<dbReference type="InterPro" id="IPR036388">
    <property type="entry name" value="WH-like_DNA-bd_sf"/>
</dbReference>
<dbReference type="CDD" id="cd06170">
    <property type="entry name" value="LuxR_C_like"/>
    <property type="match status" value="1"/>
</dbReference>
<comment type="caution">
    <text evidence="5">The sequence shown here is derived from an EMBL/GenBank/DDBJ whole genome shotgun (WGS) entry which is preliminary data.</text>
</comment>
<sequence length="232" mass="25887">MMYSDNQTRSALFVLTDQKTNTLSQDFLMFVKMLEACGNNIKVDTRLPATEHRAQYQLFLVDVSHRECRDLLSAQLRALAQHHSVLLFNACPDTLDEQTALLANVKGVLYQGASPESQFKGIQRVLGGELWFGRGAISLAFSALMQRLPQTLPGLSDEQRDITLASLTKREKSVIRLLADGAKNDDIADSLNISSHTVKTHIYSAFKKTNSRNRIELANWAQQHIPFGGLAN</sequence>